<comment type="caution">
    <text evidence="1">The sequence shown here is derived from an EMBL/GenBank/DDBJ whole genome shotgun (WGS) entry which is preliminary data.</text>
</comment>
<dbReference type="Proteomes" id="UP001301140">
    <property type="component" value="Unassembled WGS sequence"/>
</dbReference>
<keyword evidence="2" id="KW-1185">Reference proteome</keyword>
<sequence length="109" mass="12300">MVEEAPRPVHLVCDLTHRLLALSLPRERQCRLSRGELLGRSLWRYATDEIVAAEARLATLGWLEPAPPSLEIVTGANRSREVAIVAGRCRWTRFQLSDGTFARLVETLH</sequence>
<proteinExistence type="predicted"/>
<dbReference type="AlphaFoldDB" id="A0AAP3XRU5"/>
<protein>
    <submittedName>
        <fullName evidence="1">Uncharacterized protein</fullName>
    </submittedName>
</protein>
<evidence type="ECO:0000313" key="2">
    <source>
        <dbReference type="Proteomes" id="UP001301140"/>
    </source>
</evidence>
<name>A0AAP3XRU5_9PROT</name>
<organism evidence="1 2">
    <name type="scientific">Marinimicrococcus flavescens</name>
    <dbReference type="NCBI Taxonomy" id="3031815"/>
    <lineage>
        <taxon>Bacteria</taxon>
        <taxon>Pseudomonadati</taxon>
        <taxon>Pseudomonadota</taxon>
        <taxon>Alphaproteobacteria</taxon>
        <taxon>Geminicoccales</taxon>
        <taxon>Geminicoccaceae</taxon>
        <taxon>Marinimicrococcus</taxon>
    </lineage>
</organism>
<gene>
    <name evidence="1" type="ORF">PZ740_10840</name>
</gene>
<reference evidence="1 2" key="1">
    <citation type="submission" date="2023-03" db="EMBL/GenBank/DDBJ databases">
        <title>YIM 152171 draft genome.</title>
        <authorList>
            <person name="Yang Z."/>
        </authorList>
    </citation>
    <scope>NUCLEOTIDE SEQUENCE [LARGE SCALE GENOMIC DNA]</scope>
    <source>
        <strain evidence="1 2">YIM 152171</strain>
    </source>
</reference>
<accession>A0AAP3XRU5</accession>
<dbReference type="EMBL" id="JARGEQ010000096">
    <property type="protein sequence ID" value="MDF1586876.1"/>
    <property type="molecule type" value="Genomic_DNA"/>
</dbReference>
<evidence type="ECO:0000313" key="1">
    <source>
        <dbReference type="EMBL" id="MDF1586876.1"/>
    </source>
</evidence>